<evidence type="ECO:0000256" key="8">
    <source>
        <dbReference type="PROSITE-ProRule" id="PRU00108"/>
    </source>
</evidence>
<feature type="DNA-binding region" description="Homeobox" evidence="8">
    <location>
        <begin position="89"/>
        <end position="148"/>
    </location>
</feature>
<dbReference type="PROSITE" id="PS50071">
    <property type="entry name" value="HOMEOBOX_2"/>
    <property type="match status" value="1"/>
</dbReference>
<feature type="compositionally biased region" description="Polar residues" evidence="11">
    <location>
        <begin position="76"/>
        <end position="87"/>
    </location>
</feature>
<dbReference type="InterPro" id="IPR003106">
    <property type="entry name" value="Leu_zip_homeo"/>
</dbReference>
<keyword evidence="4 8" id="KW-0238">DNA-binding</keyword>
<dbReference type="SMART" id="SM00340">
    <property type="entry name" value="HALZ"/>
    <property type="match status" value="1"/>
</dbReference>
<name>A0A8B7BN31_PHODC</name>
<evidence type="ECO:0000256" key="9">
    <source>
        <dbReference type="RuleBase" id="RU000682"/>
    </source>
</evidence>
<evidence type="ECO:0000259" key="12">
    <source>
        <dbReference type="PROSITE" id="PS50071"/>
    </source>
</evidence>
<reference evidence="13" key="1">
    <citation type="journal article" date="2019" name="Nat. Commun.">
        <title>Genome-wide association mapping of date palm fruit traits.</title>
        <authorList>
            <person name="Hazzouri K.M."/>
            <person name="Gros-Balthazard M."/>
            <person name="Flowers J.M."/>
            <person name="Copetti D."/>
            <person name="Lemansour A."/>
            <person name="Lebrun M."/>
            <person name="Masmoudi K."/>
            <person name="Ferrand S."/>
            <person name="Dhar M.I."/>
            <person name="Fresquez Z.A."/>
            <person name="Rosas U."/>
            <person name="Zhang J."/>
            <person name="Talag J."/>
            <person name="Lee S."/>
            <person name="Kudrna D."/>
            <person name="Powell R.F."/>
            <person name="Leitch I.J."/>
            <person name="Krueger R.R."/>
            <person name="Wing R.A."/>
            <person name="Amiri K.M.A."/>
            <person name="Purugganan M.D."/>
        </authorList>
    </citation>
    <scope>NUCLEOTIDE SEQUENCE [LARGE SCALE GENOMIC DNA]</scope>
    <source>
        <strain evidence="13">cv. Khalas</strain>
    </source>
</reference>
<comment type="subcellular location">
    <subcellularLocation>
        <location evidence="1 8 9">Nucleus</location>
    </subcellularLocation>
</comment>
<dbReference type="SUPFAM" id="SSF46689">
    <property type="entry name" value="Homeodomain-like"/>
    <property type="match status" value="1"/>
</dbReference>
<dbReference type="InterPro" id="IPR050762">
    <property type="entry name" value="HD-ZIP_Homeobox_LZ_Class_II"/>
</dbReference>
<dbReference type="InterPro" id="IPR001356">
    <property type="entry name" value="HD"/>
</dbReference>
<feature type="coiled-coil region" evidence="10">
    <location>
        <begin position="153"/>
        <end position="180"/>
    </location>
</feature>
<dbReference type="GO" id="GO:0000981">
    <property type="term" value="F:DNA-binding transcription factor activity, RNA polymerase II-specific"/>
    <property type="evidence" value="ECO:0007669"/>
    <property type="project" value="InterPro"/>
</dbReference>
<proteinExistence type="inferred from homology"/>
<gene>
    <name evidence="14" type="primary">LOC103701585</name>
</gene>
<evidence type="ECO:0000256" key="1">
    <source>
        <dbReference type="ARBA" id="ARBA00004123"/>
    </source>
</evidence>
<feature type="region of interest" description="Disordered" evidence="11">
    <location>
        <begin position="1"/>
        <end position="91"/>
    </location>
</feature>
<evidence type="ECO:0000256" key="7">
    <source>
        <dbReference type="ARBA" id="ARBA00023242"/>
    </source>
</evidence>
<dbReference type="InterPro" id="IPR017970">
    <property type="entry name" value="Homeobox_CS"/>
</dbReference>
<evidence type="ECO:0000256" key="11">
    <source>
        <dbReference type="SAM" id="MobiDB-lite"/>
    </source>
</evidence>
<dbReference type="PANTHER" id="PTHR45714">
    <property type="entry name" value="HOMEOBOX-LEUCINE ZIPPER PROTEIN HAT14"/>
    <property type="match status" value="1"/>
</dbReference>
<keyword evidence="3" id="KW-0805">Transcription regulation</keyword>
<dbReference type="AlphaFoldDB" id="A0A8B7BN31"/>
<keyword evidence="7 8" id="KW-0539">Nucleus</keyword>
<dbReference type="Gene3D" id="1.10.10.60">
    <property type="entry name" value="Homeodomain-like"/>
    <property type="match status" value="1"/>
</dbReference>
<feature type="domain" description="Homeobox" evidence="12">
    <location>
        <begin position="87"/>
        <end position="147"/>
    </location>
</feature>
<dbReference type="InterPro" id="IPR009057">
    <property type="entry name" value="Homeodomain-like_sf"/>
</dbReference>
<evidence type="ECO:0000256" key="3">
    <source>
        <dbReference type="ARBA" id="ARBA00023015"/>
    </source>
</evidence>
<evidence type="ECO:0000256" key="6">
    <source>
        <dbReference type="ARBA" id="ARBA00023163"/>
    </source>
</evidence>
<dbReference type="GO" id="GO:0005634">
    <property type="term" value="C:nucleus"/>
    <property type="evidence" value="ECO:0007669"/>
    <property type="project" value="UniProtKB-SubCell"/>
</dbReference>
<keyword evidence="13" id="KW-1185">Reference proteome</keyword>
<dbReference type="RefSeq" id="XP_008781928.2">
    <property type="nucleotide sequence ID" value="XM_008783706.4"/>
</dbReference>
<dbReference type="OrthoDB" id="6159439at2759"/>
<dbReference type="KEGG" id="pda:103701585"/>
<dbReference type="GeneID" id="103701585"/>
<comment type="similarity">
    <text evidence="2">Belongs to the HD-ZIP homeobox family. Class II subfamily.</text>
</comment>
<keyword evidence="6" id="KW-0804">Transcription</keyword>
<evidence type="ECO:0000313" key="14">
    <source>
        <dbReference type="RefSeq" id="XP_008781928.2"/>
    </source>
</evidence>
<keyword evidence="5 8" id="KW-0371">Homeobox</keyword>
<sequence>MEEDECNVSLGLAIGGGGYSTSNQSRDGGRKPPVQFHILFPPRPKGEEEEEEPTIEERPANKSGSKNIDEEEDTSTNDVSGGVSCNQAGKRKKLRLTKQQLTLLENSFQEHSTLNPPRKQELADQLNLRPRQVEVWFQNRRARTKSKQTELDREFLNKCCENLSNENQRLKRELEELKSMKPGCPFYVGIPKVATLTLCPSCERTMAAGGQKGIGALDVMKSLRVPVNNGLVGL</sequence>
<dbReference type="Proteomes" id="UP000228380">
    <property type="component" value="Chromosome 1"/>
</dbReference>
<dbReference type="PANTHER" id="PTHR45714:SF72">
    <property type="entry name" value="HOMEOBOX-LEUCINE ZIPPER PROTEIN HOX26-RELATED"/>
    <property type="match status" value="1"/>
</dbReference>
<evidence type="ECO:0000256" key="10">
    <source>
        <dbReference type="SAM" id="Coils"/>
    </source>
</evidence>
<dbReference type="GO" id="GO:0043565">
    <property type="term" value="F:sequence-specific DNA binding"/>
    <property type="evidence" value="ECO:0007669"/>
    <property type="project" value="InterPro"/>
</dbReference>
<dbReference type="Pfam" id="PF00046">
    <property type="entry name" value="Homeodomain"/>
    <property type="match status" value="1"/>
</dbReference>
<organism evidence="13 14">
    <name type="scientific">Phoenix dactylifera</name>
    <name type="common">Date palm</name>
    <dbReference type="NCBI Taxonomy" id="42345"/>
    <lineage>
        <taxon>Eukaryota</taxon>
        <taxon>Viridiplantae</taxon>
        <taxon>Streptophyta</taxon>
        <taxon>Embryophyta</taxon>
        <taxon>Tracheophyta</taxon>
        <taxon>Spermatophyta</taxon>
        <taxon>Magnoliopsida</taxon>
        <taxon>Liliopsida</taxon>
        <taxon>Arecaceae</taxon>
        <taxon>Coryphoideae</taxon>
        <taxon>Phoeniceae</taxon>
        <taxon>Phoenix</taxon>
    </lineage>
</organism>
<keyword evidence="10" id="KW-0175">Coiled coil</keyword>
<evidence type="ECO:0000313" key="13">
    <source>
        <dbReference type="Proteomes" id="UP000228380"/>
    </source>
</evidence>
<protein>
    <submittedName>
        <fullName evidence="14">Homeobox-leucine zipper protein HAT22-like</fullName>
    </submittedName>
</protein>
<evidence type="ECO:0000256" key="2">
    <source>
        <dbReference type="ARBA" id="ARBA00006074"/>
    </source>
</evidence>
<dbReference type="PROSITE" id="PS00027">
    <property type="entry name" value="HOMEOBOX_1"/>
    <property type="match status" value="1"/>
</dbReference>
<reference evidence="14" key="2">
    <citation type="submission" date="2025-08" db="UniProtKB">
        <authorList>
            <consortium name="RefSeq"/>
        </authorList>
    </citation>
    <scope>IDENTIFICATION</scope>
    <source>
        <tissue evidence="14">Young leaves</tissue>
    </source>
</reference>
<evidence type="ECO:0000256" key="4">
    <source>
        <dbReference type="ARBA" id="ARBA00023125"/>
    </source>
</evidence>
<accession>A0A8B7BN31</accession>
<dbReference type="SMART" id="SM00389">
    <property type="entry name" value="HOX"/>
    <property type="match status" value="1"/>
</dbReference>
<dbReference type="CDD" id="cd00086">
    <property type="entry name" value="homeodomain"/>
    <property type="match status" value="1"/>
</dbReference>
<evidence type="ECO:0000256" key="5">
    <source>
        <dbReference type="ARBA" id="ARBA00023155"/>
    </source>
</evidence>